<dbReference type="Gene3D" id="1.25.40.10">
    <property type="entry name" value="Tetratricopeptide repeat domain"/>
    <property type="match status" value="2"/>
</dbReference>
<dbReference type="Proteomes" id="UP000004095">
    <property type="component" value="Unassembled WGS sequence"/>
</dbReference>
<proteinExistence type="predicted"/>
<keyword evidence="5" id="KW-0723">Serine/threonine-protein kinase</keyword>
<dbReference type="eggNOG" id="COG0457">
    <property type="taxonomic scope" value="Bacteria"/>
</dbReference>
<keyword evidence="5" id="KW-0418">Kinase</keyword>
<dbReference type="InterPro" id="IPR052016">
    <property type="entry name" value="Bact_Sigma-Reg"/>
</dbReference>
<keyword evidence="2" id="KW-0802">TPR repeat</keyword>
<gene>
    <name evidence="5" type="ORF">M23134_06365</name>
</gene>
<accession>A1ZU46</accession>
<name>A1ZU46_MICM2</name>
<keyword evidence="6" id="KW-1185">Reference proteome</keyword>
<dbReference type="InterPro" id="IPR001932">
    <property type="entry name" value="PPM-type_phosphatase-like_dom"/>
</dbReference>
<dbReference type="GO" id="GO:0016791">
    <property type="term" value="F:phosphatase activity"/>
    <property type="evidence" value="ECO:0007669"/>
    <property type="project" value="TreeGrafter"/>
</dbReference>
<dbReference type="Pfam" id="PF13181">
    <property type="entry name" value="TPR_8"/>
    <property type="match status" value="2"/>
</dbReference>
<dbReference type="GO" id="GO:0004674">
    <property type="term" value="F:protein serine/threonine kinase activity"/>
    <property type="evidence" value="ECO:0007669"/>
    <property type="project" value="UniProtKB-KW"/>
</dbReference>
<keyword evidence="3" id="KW-0472">Membrane</keyword>
<dbReference type="InterPro" id="IPR019734">
    <property type="entry name" value="TPR_rpt"/>
</dbReference>
<evidence type="ECO:0000256" key="2">
    <source>
        <dbReference type="PROSITE-ProRule" id="PRU00339"/>
    </source>
</evidence>
<dbReference type="SMART" id="SM00028">
    <property type="entry name" value="TPR"/>
    <property type="match status" value="3"/>
</dbReference>
<dbReference type="Pfam" id="PF07228">
    <property type="entry name" value="SpoIIE"/>
    <property type="match status" value="1"/>
</dbReference>
<keyword evidence="5" id="KW-0808">Transferase</keyword>
<evidence type="ECO:0000259" key="4">
    <source>
        <dbReference type="Pfam" id="PF07228"/>
    </source>
</evidence>
<dbReference type="eggNOG" id="COG2208">
    <property type="taxonomic scope" value="Bacteria"/>
</dbReference>
<feature type="transmembrane region" description="Helical" evidence="3">
    <location>
        <begin position="222"/>
        <end position="242"/>
    </location>
</feature>
<keyword evidence="3" id="KW-0812">Transmembrane</keyword>
<sequence length="544" mass="62321">MKDTSAIVIFLNSKGLLASDSKQYEQSMQYYTEALKLEKAGEKQIMLATLFNNIGMVQNSLGKHDQALEYLFKSVETAHKLKDKRRKIMRTYKVSKEHFEKNFAFGVGNTYINIGTVYKNKKTYNKSIEYSNKGLEMMPNKRVFYQFQKVYNTLSQAHEGLNKTDLAFKYYKLYIGARDSLSSRNYERRLNKVVSIHTAEKKEKELAALRREADITKQRNRAINTALGGGLFLMLSLAGLMYKRYDDKRKSHNVLAEQNHEITAQNHEISAQRDQIAEKSEKLEFAYQNITDSIEYAQRIQEALLPSQEAIRKALPESMIMLKPRDKVSGDFYWFTQTGENETQKTVLAAVDCTGHGVPGAFMSMAGDAYLNQIVKQQGVTKPNEILFKLHKNIRQSLKQETTGNRDGMDISLVTIDHAQKTVNFAGAKNPLLYIQSGKLHLVKGDKHSIGGEQREDERSFTNHQISIDTDESTSFYLFSDGFQDQFGGSEGKKYMVSQFRDLLLSIHHLPMHTQKEHMEKAFSDWLGTDYEQLDDVLVMGFKV</sequence>
<dbReference type="AlphaFoldDB" id="A1ZU46"/>
<organism evidence="5 6">
    <name type="scientific">Microscilla marina ATCC 23134</name>
    <dbReference type="NCBI Taxonomy" id="313606"/>
    <lineage>
        <taxon>Bacteria</taxon>
        <taxon>Pseudomonadati</taxon>
        <taxon>Bacteroidota</taxon>
        <taxon>Cytophagia</taxon>
        <taxon>Cytophagales</taxon>
        <taxon>Microscillaceae</taxon>
        <taxon>Microscilla</taxon>
    </lineage>
</organism>
<evidence type="ECO:0000313" key="6">
    <source>
        <dbReference type="Proteomes" id="UP000004095"/>
    </source>
</evidence>
<feature type="repeat" description="TPR" evidence="2">
    <location>
        <begin position="108"/>
        <end position="141"/>
    </location>
</feature>
<keyword evidence="3" id="KW-1133">Transmembrane helix</keyword>
<dbReference type="InterPro" id="IPR011990">
    <property type="entry name" value="TPR-like_helical_dom_sf"/>
</dbReference>
<comment type="caution">
    <text evidence="5">The sequence shown here is derived from an EMBL/GenBank/DDBJ whole genome shotgun (WGS) entry which is preliminary data.</text>
</comment>
<evidence type="ECO:0000256" key="1">
    <source>
        <dbReference type="ARBA" id="ARBA00022801"/>
    </source>
</evidence>
<dbReference type="InterPro" id="IPR036457">
    <property type="entry name" value="PPM-type-like_dom_sf"/>
</dbReference>
<dbReference type="Gene3D" id="3.60.40.10">
    <property type="entry name" value="PPM-type phosphatase domain"/>
    <property type="match status" value="1"/>
</dbReference>
<protein>
    <submittedName>
        <fullName evidence="5">Serine/threonine protein kinases</fullName>
    </submittedName>
</protein>
<keyword evidence="1" id="KW-0378">Hydrolase</keyword>
<dbReference type="PANTHER" id="PTHR43156:SF9">
    <property type="entry name" value="HAMP DOMAIN-CONTAINING PROTEIN"/>
    <property type="match status" value="1"/>
</dbReference>
<evidence type="ECO:0000256" key="3">
    <source>
        <dbReference type="SAM" id="Phobius"/>
    </source>
</evidence>
<reference evidence="5 6" key="1">
    <citation type="submission" date="2007-01" db="EMBL/GenBank/DDBJ databases">
        <authorList>
            <person name="Haygood M."/>
            <person name="Podell S."/>
            <person name="Anderson C."/>
            <person name="Hopkinson B."/>
            <person name="Roe K."/>
            <person name="Barbeau K."/>
            <person name="Gaasterland T."/>
            <person name="Ferriera S."/>
            <person name="Johnson J."/>
            <person name="Kravitz S."/>
            <person name="Beeson K."/>
            <person name="Sutton G."/>
            <person name="Rogers Y.-H."/>
            <person name="Friedman R."/>
            <person name="Frazier M."/>
            <person name="Venter J.C."/>
        </authorList>
    </citation>
    <scope>NUCLEOTIDE SEQUENCE [LARGE SCALE GENOMIC DNA]</scope>
    <source>
        <strain evidence="5 6">ATCC 23134</strain>
    </source>
</reference>
<dbReference type="PANTHER" id="PTHR43156">
    <property type="entry name" value="STAGE II SPORULATION PROTEIN E-RELATED"/>
    <property type="match status" value="1"/>
</dbReference>
<evidence type="ECO:0000313" key="5">
    <source>
        <dbReference type="EMBL" id="EAY26017.1"/>
    </source>
</evidence>
<dbReference type="PROSITE" id="PS50005">
    <property type="entry name" value="TPR"/>
    <property type="match status" value="1"/>
</dbReference>
<dbReference type="EMBL" id="AAWS01000039">
    <property type="protein sequence ID" value="EAY26017.1"/>
    <property type="molecule type" value="Genomic_DNA"/>
</dbReference>
<feature type="domain" description="PPM-type phosphatase" evidence="4">
    <location>
        <begin position="344"/>
        <end position="542"/>
    </location>
</feature>
<dbReference type="SUPFAM" id="SSF81901">
    <property type="entry name" value="HCP-like"/>
    <property type="match status" value="1"/>
</dbReference>